<sequence>RLKTLERNCVAKIQRKNGPENWFHIPGAVNPADLPSRGVSANELSSSSIWFNEPTYLLRPEINPMPTSITTNSFPDAVEPHFEVPSGDVYTPATACPPHHIATEPTSRTTVMLTDLIKFPSIQQRIEQYSDWKKLLRHTSWWIRLWRFYTKQETFSNLHLTPIELNHASNRLVWALQETFFGKEKSAIRRKIPL</sequence>
<dbReference type="Proteomes" id="UP000708208">
    <property type="component" value="Unassembled WGS sequence"/>
</dbReference>
<comment type="caution">
    <text evidence="1">The sequence shown here is derived from an EMBL/GenBank/DDBJ whole genome shotgun (WGS) entry which is preliminary data.</text>
</comment>
<accession>A0A8J2K4G1</accession>
<dbReference type="PANTHER" id="PTHR22955">
    <property type="entry name" value="RETROTRANSPOSON"/>
    <property type="match status" value="1"/>
</dbReference>
<dbReference type="OrthoDB" id="8051532at2759"/>
<reference evidence="1" key="1">
    <citation type="submission" date="2021-06" db="EMBL/GenBank/DDBJ databases">
        <authorList>
            <person name="Hodson N. C."/>
            <person name="Mongue J. A."/>
            <person name="Jaron S. K."/>
        </authorList>
    </citation>
    <scope>NUCLEOTIDE SEQUENCE</scope>
</reference>
<feature type="non-terminal residue" evidence="1">
    <location>
        <position position="194"/>
    </location>
</feature>
<proteinExistence type="predicted"/>
<gene>
    <name evidence="1" type="ORF">AFUS01_LOCUS19795</name>
</gene>
<organism evidence="1 2">
    <name type="scientific">Allacma fusca</name>
    <dbReference type="NCBI Taxonomy" id="39272"/>
    <lineage>
        <taxon>Eukaryota</taxon>
        <taxon>Metazoa</taxon>
        <taxon>Ecdysozoa</taxon>
        <taxon>Arthropoda</taxon>
        <taxon>Hexapoda</taxon>
        <taxon>Collembola</taxon>
        <taxon>Symphypleona</taxon>
        <taxon>Sminthuridae</taxon>
        <taxon>Allacma</taxon>
    </lineage>
</organism>
<protein>
    <submittedName>
        <fullName evidence="1">Uncharacterized protein</fullName>
    </submittedName>
</protein>
<evidence type="ECO:0000313" key="2">
    <source>
        <dbReference type="Proteomes" id="UP000708208"/>
    </source>
</evidence>
<keyword evidence="2" id="KW-1185">Reference proteome</keyword>
<dbReference type="EMBL" id="CAJVCH010207587">
    <property type="protein sequence ID" value="CAG7731189.1"/>
    <property type="molecule type" value="Genomic_DNA"/>
</dbReference>
<dbReference type="AlphaFoldDB" id="A0A8J2K4G1"/>
<dbReference type="PANTHER" id="PTHR22955:SF65">
    <property type="entry name" value="INTEGRASE CATALYTIC DOMAIN-CONTAINING PROTEIN"/>
    <property type="match status" value="1"/>
</dbReference>
<evidence type="ECO:0000313" key="1">
    <source>
        <dbReference type="EMBL" id="CAG7731189.1"/>
    </source>
</evidence>
<feature type="non-terminal residue" evidence="1">
    <location>
        <position position="1"/>
    </location>
</feature>
<name>A0A8J2K4G1_9HEXA</name>